<accession>A0ABP7WPV6</accession>
<dbReference type="InterPro" id="IPR024607">
    <property type="entry name" value="Sulfatase_CS"/>
</dbReference>
<protein>
    <recommendedName>
        <fullName evidence="6">Sulfatase N-terminal domain-containing protein</fullName>
    </recommendedName>
</protein>
<dbReference type="Gene3D" id="3.40.720.10">
    <property type="entry name" value="Alkaline Phosphatase, subunit A"/>
    <property type="match status" value="1"/>
</dbReference>
<feature type="signal peptide" evidence="5">
    <location>
        <begin position="1"/>
        <end position="20"/>
    </location>
</feature>
<dbReference type="Pfam" id="PF00884">
    <property type="entry name" value="Sulfatase"/>
    <property type="match status" value="1"/>
</dbReference>
<dbReference type="PROSITE" id="PS00523">
    <property type="entry name" value="SULFATASE_1"/>
    <property type="match status" value="1"/>
</dbReference>
<dbReference type="PROSITE" id="PS00149">
    <property type="entry name" value="SULFATASE_2"/>
    <property type="match status" value="1"/>
</dbReference>
<dbReference type="Proteomes" id="UP001500841">
    <property type="component" value="Unassembled WGS sequence"/>
</dbReference>
<dbReference type="RefSeq" id="WP_345102635.1">
    <property type="nucleotide sequence ID" value="NZ_BAABCV010000005.1"/>
</dbReference>
<dbReference type="InterPro" id="IPR017850">
    <property type="entry name" value="Alkaline_phosphatase_core_sf"/>
</dbReference>
<evidence type="ECO:0000256" key="1">
    <source>
        <dbReference type="ARBA" id="ARBA00008779"/>
    </source>
</evidence>
<name>A0ABP7WPV6_9SPHI</name>
<keyword evidence="5" id="KW-0732">Signal</keyword>
<sequence>MKKIFVSAVLLAAAGFGLTAYTKKQAPKRPNVIVIYTDDQGYADLNLYGSKDLYTPNMDALAKSGVRFMNFYAAAPICSPSRASLLTGRYPQRAGLPAMAPSKEGGAGMPGSQYTMGELFKDAGYKTAHIGKWHVGYTKDTEPNAQGFDYSFGFMGGCIDNYSHFFYWDGPNRHDLWRNGTEIYEPGQFFADLMVDEAGKFMDENKNGPFFMYWAINNPHYPLQGKKKWLDYYKHLPSPRDKYAASISTMDENIGALLKKVDELGLRDNTIIVFQSDQGFSREERTFGGGGSAGQYRGSKFSLFEGGVRVPAFISWPKHIEANGVRNQVATNIDWYPTLAEYCGIKLPARKLDGVSLVPIIKSTQAKTEHQVFNWQSGGGRNNPQWSVLDGDWKLMHSPFEAKKDELNAQGYFLVNLKDDPSEQHNIAEQHPDVVKHLEEVHQKWIAEVFQQ</sequence>
<feature type="chain" id="PRO_5045552125" description="Sulfatase N-terminal domain-containing protein" evidence="5">
    <location>
        <begin position="21"/>
        <end position="452"/>
    </location>
</feature>
<evidence type="ECO:0000256" key="4">
    <source>
        <dbReference type="ARBA" id="ARBA00022837"/>
    </source>
</evidence>
<dbReference type="SUPFAM" id="SSF53649">
    <property type="entry name" value="Alkaline phosphatase-like"/>
    <property type="match status" value="1"/>
</dbReference>
<dbReference type="PANTHER" id="PTHR42693:SF33">
    <property type="entry name" value="ARYLSULFATASE"/>
    <property type="match status" value="1"/>
</dbReference>
<evidence type="ECO:0000313" key="7">
    <source>
        <dbReference type="EMBL" id="GAA4093999.1"/>
    </source>
</evidence>
<gene>
    <name evidence="7" type="ORF">GCM10022392_15710</name>
</gene>
<evidence type="ECO:0000256" key="5">
    <source>
        <dbReference type="SAM" id="SignalP"/>
    </source>
</evidence>
<keyword evidence="2" id="KW-0479">Metal-binding</keyword>
<keyword evidence="8" id="KW-1185">Reference proteome</keyword>
<dbReference type="PANTHER" id="PTHR42693">
    <property type="entry name" value="ARYLSULFATASE FAMILY MEMBER"/>
    <property type="match status" value="1"/>
</dbReference>
<comment type="caution">
    <text evidence="7">The sequence shown here is derived from an EMBL/GenBank/DDBJ whole genome shotgun (WGS) entry which is preliminary data.</text>
</comment>
<feature type="domain" description="Sulfatase N-terminal" evidence="6">
    <location>
        <begin position="30"/>
        <end position="345"/>
    </location>
</feature>
<keyword evidence="3" id="KW-0378">Hydrolase</keyword>
<evidence type="ECO:0000256" key="2">
    <source>
        <dbReference type="ARBA" id="ARBA00022723"/>
    </source>
</evidence>
<evidence type="ECO:0000313" key="8">
    <source>
        <dbReference type="Proteomes" id="UP001500841"/>
    </source>
</evidence>
<evidence type="ECO:0000259" key="6">
    <source>
        <dbReference type="Pfam" id="PF00884"/>
    </source>
</evidence>
<comment type="similarity">
    <text evidence="1">Belongs to the sulfatase family.</text>
</comment>
<dbReference type="Gene3D" id="3.30.1120.10">
    <property type="match status" value="1"/>
</dbReference>
<dbReference type="InterPro" id="IPR050738">
    <property type="entry name" value="Sulfatase"/>
</dbReference>
<dbReference type="EMBL" id="BAABCV010000005">
    <property type="protein sequence ID" value="GAA4093999.1"/>
    <property type="molecule type" value="Genomic_DNA"/>
</dbReference>
<dbReference type="InterPro" id="IPR000917">
    <property type="entry name" value="Sulfatase_N"/>
</dbReference>
<evidence type="ECO:0000256" key="3">
    <source>
        <dbReference type="ARBA" id="ARBA00022801"/>
    </source>
</evidence>
<organism evidence="7 8">
    <name type="scientific">Mucilaginibacter panaciglaebae</name>
    <dbReference type="NCBI Taxonomy" id="502331"/>
    <lineage>
        <taxon>Bacteria</taxon>
        <taxon>Pseudomonadati</taxon>
        <taxon>Bacteroidota</taxon>
        <taxon>Sphingobacteriia</taxon>
        <taxon>Sphingobacteriales</taxon>
        <taxon>Sphingobacteriaceae</taxon>
        <taxon>Mucilaginibacter</taxon>
    </lineage>
</organism>
<proteinExistence type="inferred from homology"/>
<reference evidence="8" key="1">
    <citation type="journal article" date="2019" name="Int. J. Syst. Evol. Microbiol.">
        <title>The Global Catalogue of Microorganisms (GCM) 10K type strain sequencing project: providing services to taxonomists for standard genome sequencing and annotation.</title>
        <authorList>
            <consortium name="The Broad Institute Genomics Platform"/>
            <consortium name="The Broad Institute Genome Sequencing Center for Infectious Disease"/>
            <person name="Wu L."/>
            <person name="Ma J."/>
        </authorList>
    </citation>
    <scope>NUCLEOTIDE SEQUENCE [LARGE SCALE GENOMIC DNA]</scope>
    <source>
        <strain evidence="8">JCM 17085</strain>
    </source>
</reference>
<keyword evidence="4" id="KW-0106">Calcium</keyword>